<reference evidence="1 2" key="1">
    <citation type="submission" date="2021-01" db="EMBL/GenBank/DDBJ databases">
        <title>Genome sequencing of Joostella atrarenae M1-2 (= KCTC 23194).</title>
        <authorList>
            <person name="Zakaria M.R."/>
            <person name="Lam M.Q."/>
            <person name="Chong C.S."/>
        </authorList>
    </citation>
    <scope>NUCLEOTIDE SEQUENCE [LARGE SCALE GENOMIC DNA]</scope>
    <source>
        <strain evidence="1 2">M1-2</strain>
    </source>
</reference>
<proteinExistence type="predicted"/>
<accession>A0ABS9J852</accession>
<gene>
    <name evidence="1" type="ORF">JM658_17050</name>
</gene>
<feature type="non-terminal residue" evidence="1">
    <location>
        <position position="1"/>
    </location>
</feature>
<evidence type="ECO:0000313" key="2">
    <source>
        <dbReference type="Proteomes" id="UP000829517"/>
    </source>
</evidence>
<dbReference type="Proteomes" id="UP000829517">
    <property type="component" value="Unassembled WGS sequence"/>
</dbReference>
<protein>
    <submittedName>
        <fullName evidence="1">Uncharacterized protein</fullName>
    </submittedName>
</protein>
<dbReference type="RefSeq" id="WP_236961119.1">
    <property type="nucleotide sequence ID" value="NZ_JAETXX010000064.1"/>
</dbReference>
<keyword evidence="2" id="KW-1185">Reference proteome</keyword>
<evidence type="ECO:0000313" key="1">
    <source>
        <dbReference type="EMBL" id="MCF8716533.1"/>
    </source>
</evidence>
<name>A0ABS9J852_9FLAO</name>
<comment type="caution">
    <text evidence="1">The sequence shown here is derived from an EMBL/GenBank/DDBJ whole genome shotgun (WGS) entry which is preliminary data.</text>
</comment>
<feature type="non-terminal residue" evidence="1">
    <location>
        <position position="79"/>
    </location>
</feature>
<dbReference type="EMBL" id="JAETXX010000064">
    <property type="protein sequence ID" value="MCF8716533.1"/>
    <property type="molecule type" value="Genomic_DNA"/>
</dbReference>
<sequence length="79" mass="7900">LTVGALSCDGAAYSVSYISNGAISINVGTLDTANNMITNIPFGSDLVITSSNGVDCETSITVAIPATCPDDCVTPDLSA</sequence>
<organism evidence="1 2">
    <name type="scientific">Joostella atrarenae</name>
    <dbReference type="NCBI Taxonomy" id="679257"/>
    <lineage>
        <taxon>Bacteria</taxon>
        <taxon>Pseudomonadati</taxon>
        <taxon>Bacteroidota</taxon>
        <taxon>Flavobacteriia</taxon>
        <taxon>Flavobacteriales</taxon>
        <taxon>Flavobacteriaceae</taxon>
        <taxon>Joostella</taxon>
    </lineage>
</organism>